<evidence type="ECO:0000256" key="1">
    <source>
        <dbReference type="SAM" id="Phobius"/>
    </source>
</evidence>
<evidence type="ECO:0000313" key="2">
    <source>
        <dbReference type="EMBL" id="RKP25047.1"/>
    </source>
</evidence>
<keyword evidence="3" id="KW-1185">Reference proteome</keyword>
<keyword evidence="1" id="KW-0472">Membrane</keyword>
<feature type="transmembrane region" description="Helical" evidence="1">
    <location>
        <begin position="19"/>
        <end position="39"/>
    </location>
</feature>
<keyword evidence="1" id="KW-0812">Transmembrane</keyword>
<reference evidence="3" key="1">
    <citation type="journal article" date="2018" name="Nat. Microbiol.">
        <title>Leveraging single-cell genomics to expand the fungal tree of life.</title>
        <authorList>
            <person name="Ahrendt S.R."/>
            <person name="Quandt C.A."/>
            <person name="Ciobanu D."/>
            <person name="Clum A."/>
            <person name="Salamov A."/>
            <person name="Andreopoulos B."/>
            <person name="Cheng J.F."/>
            <person name="Woyke T."/>
            <person name="Pelin A."/>
            <person name="Henrissat B."/>
            <person name="Reynolds N.K."/>
            <person name="Benny G.L."/>
            <person name="Smith M.E."/>
            <person name="James T.Y."/>
            <person name="Grigoriev I.V."/>
        </authorList>
    </citation>
    <scope>NUCLEOTIDE SEQUENCE [LARGE SCALE GENOMIC DNA]</scope>
    <source>
        <strain evidence="3">Benny S71-1</strain>
    </source>
</reference>
<dbReference type="Proteomes" id="UP000278143">
    <property type="component" value="Unassembled WGS sequence"/>
</dbReference>
<sequence length="196" mass="20918">MTSCDNGFAKKTMITMSRLYRLVAILAISGTHICAGMPLPQVGMLPMNNMMNMNTNMMATSPNMVGTNTNMMGTNPSGMDNNMPGATMPGATMPGATTPGATTPTNTGPPMTQLVMNGIMMNVGTPKEREYYNNLHKDATPAEIARANQKDDAFHNQKMTKNLMNNVIQMKAGMGMPMMGGMSPMMGGMSPMMGMA</sequence>
<gene>
    <name evidence="2" type="ORF">SYNPS1DRAFT_29206</name>
</gene>
<evidence type="ECO:0000313" key="3">
    <source>
        <dbReference type="Proteomes" id="UP000278143"/>
    </source>
</evidence>
<dbReference type="EMBL" id="KZ989905">
    <property type="protein sequence ID" value="RKP25047.1"/>
    <property type="molecule type" value="Genomic_DNA"/>
</dbReference>
<organism evidence="2 3">
    <name type="scientific">Syncephalis pseudoplumigaleata</name>
    <dbReference type="NCBI Taxonomy" id="1712513"/>
    <lineage>
        <taxon>Eukaryota</taxon>
        <taxon>Fungi</taxon>
        <taxon>Fungi incertae sedis</taxon>
        <taxon>Zoopagomycota</taxon>
        <taxon>Zoopagomycotina</taxon>
        <taxon>Zoopagomycetes</taxon>
        <taxon>Zoopagales</taxon>
        <taxon>Piptocephalidaceae</taxon>
        <taxon>Syncephalis</taxon>
    </lineage>
</organism>
<protein>
    <submittedName>
        <fullName evidence="2">Uncharacterized protein</fullName>
    </submittedName>
</protein>
<dbReference type="AlphaFoldDB" id="A0A4P9YY85"/>
<proteinExistence type="predicted"/>
<keyword evidence="1" id="KW-1133">Transmembrane helix</keyword>
<name>A0A4P9YY85_9FUNG</name>
<accession>A0A4P9YY85</accession>